<feature type="compositionally biased region" description="Basic and acidic residues" evidence="1">
    <location>
        <begin position="185"/>
        <end position="194"/>
    </location>
</feature>
<sequence>MKGFGEDGEEVLRQLREETQEAVQAMIQAVADSVKQTHAETRKDGLVEEEEPSDDASSTSTSGSEQSVAVPVQVAEMAADPEQSDDKVTSCASSKGSRDTVETVIRVAVSNFAHSDSQTVEPTVVEEEEQWDAVDSKSTGPAAASVEETGLVVDSGRPEEYMVTPCSSSGATALGETEAQAAGSDVREANGDKLPGKLRRRERLLRKLHLRWLGRKSNVIADSHS</sequence>
<evidence type="ECO:0000313" key="2">
    <source>
        <dbReference type="EMBL" id="KAK8069976.1"/>
    </source>
</evidence>
<reference evidence="2 3" key="1">
    <citation type="submission" date="2023-01" db="EMBL/GenBank/DDBJ databases">
        <title>Analysis of 21 Apiospora genomes using comparative genomics revels a genus with tremendous synthesis potential of carbohydrate active enzymes and secondary metabolites.</title>
        <authorList>
            <person name="Sorensen T."/>
        </authorList>
    </citation>
    <scope>NUCLEOTIDE SEQUENCE [LARGE SCALE GENOMIC DNA]</scope>
    <source>
        <strain evidence="2 3">CBS 135458</strain>
    </source>
</reference>
<accession>A0ABR1VFF7</accession>
<feature type="region of interest" description="Disordered" evidence="1">
    <location>
        <begin position="130"/>
        <end position="194"/>
    </location>
</feature>
<organism evidence="2 3">
    <name type="scientific">Apiospora phragmitis</name>
    <dbReference type="NCBI Taxonomy" id="2905665"/>
    <lineage>
        <taxon>Eukaryota</taxon>
        <taxon>Fungi</taxon>
        <taxon>Dikarya</taxon>
        <taxon>Ascomycota</taxon>
        <taxon>Pezizomycotina</taxon>
        <taxon>Sordariomycetes</taxon>
        <taxon>Xylariomycetidae</taxon>
        <taxon>Amphisphaeriales</taxon>
        <taxon>Apiosporaceae</taxon>
        <taxon>Apiospora</taxon>
    </lineage>
</organism>
<feature type="compositionally biased region" description="Low complexity" evidence="1">
    <location>
        <begin position="55"/>
        <end position="67"/>
    </location>
</feature>
<feature type="compositionally biased region" description="Basic and acidic residues" evidence="1">
    <location>
        <begin position="35"/>
        <end position="46"/>
    </location>
</feature>
<dbReference type="EMBL" id="JAQQWL010000006">
    <property type="protein sequence ID" value="KAK8069976.1"/>
    <property type="molecule type" value="Genomic_DNA"/>
</dbReference>
<comment type="caution">
    <text evidence="2">The sequence shown here is derived from an EMBL/GenBank/DDBJ whole genome shotgun (WGS) entry which is preliminary data.</text>
</comment>
<dbReference type="RefSeq" id="XP_066717270.1">
    <property type="nucleotide sequence ID" value="XM_066858001.1"/>
</dbReference>
<name>A0ABR1VFF7_9PEZI</name>
<evidence type="ECO:0000313" key="3">
    <source>
        <dbReference type="Proteomes" id="UP001480595"/>
    </source>
</evidence>
<proteinExistence type="predicted"/>
<keyword evidence="3" id="KW-1185">Reference proteome</keyword>
<evidence type="ECO:0000256" key="1">
    <source>
        <dbReference type="SAM" id="MobiDB-lite"/>
    </source>
</evidence>
<dbReference type="GeneID" id="92091064"/>
<protein>
    <submittedName>
        <fullName evidence="2">Uncharacterized protein</fullName>
    </submittedName>
</protein>
<dbReference type="Proteomes" id="UP001480595">
    <property type="component" value="Unassembled WGS sequence"/>
</dbReference>
<feature type="region of interest" description="Disordered" evidence="1">
    <location>
        <begin position="33"/>
        <end position="100"/>
    </location>
</feature>
<gene>
    <name evidence="2" type="ORF">PG994_006592</name>
</gene>